<dbReference type="Pfam" id="PF00561">
    <property type="entry name" value="Abhydrolase_1"/>
    <property type="match status" value="1"/>
</dbReference>
<organism evidence="2 3">
    <name type="scientific">Mucor saturninus</name>
    <dbReference type="NCBI Taxonomy" id="64648"/>
    <lineage>
        <taxon>Eukaryota</taxon>
        <taxon>Fungi</taxon>
        <taxon>Fungi incertae sedis</taxon>
        <taxon>Mucoromycota</taxon>
        <taxon>Mucoromycotina</taxon>
        <taxon>Mucoromycetes</taxon>
        <taxon>Mucorales</taxon>
        <taxon>Mucorineae</taxon>
        <taxon>Mucoraceae</taxon>
        <taxon>Mucor</taxon>
    </lineage>
</organism>
<sequence>MSEQYLQVNGANICYEVKGSGPHIVFVAGGNGGHRLFKRIRDLLVKHFTVVLYDRRGYFRSKLTGPQDYKKNFDANAEDLYQLMKHVTDEKFVIFGISGAGPIIFKYLVTYPETISKMIAHEPVYYSEKFPGTKDMQDFHNYLYRLLHYEGRNAKKRQDKQLELLDRARDLRGSVCAY</sequence>
<reference evidence="2" key="1">
    <citation type="submission" date="2020-12" db="EMBL/GenBank/DDBJ databases">
        <title>Metabolic potential, ecology and presence of endohyphal bacteria is reflected in genomic diversity of Mucoromycotina.</title>
        <authorList>
            <person name="Muszewska A."/>
            <person name="Okrasinska A."/>
            <person name="Steczkiewicz K."/>
            <person name="Drgas O."/>
            <person name="Orlowska M."/>
            <person name="Perlinska-Lenart U."/>
            <person name="Aleksandrzak-Piekarczyk T."/>
            <person name="Szatraj K."/>
            <person name="Zielenkiewicz U."/>
            <person name="Pilsyk S."/>
            <person name="Malc E."/>
            <person name="Mieczkowski P."/>
            <person name="Kruszewska J.S."/>
            <person name="Biernat P."/>
            <person name="Pawlowska J."/>
        </authorList>
    </citation>
    <scope>NUCLEOTIDE SEQUENCE</scope>
    <source>
        <strain evidence="2">WA0000017839</strain>
    </source>
</reference>
<dbReference type="InterPro" id="IPR029058">
    <property type="entry name" value="AB_hydrolase_fold"/>
</dbReference>
<evidence type="ECO:0000259" key="1">
    <source>
        <dbReference type="Pfam" id="PF00561"/>
    </source>
</evidence>
<dbReference type="OrthoDB" id="408373at2759"/>
<dbReference type="EMBL" id="JAEPRD010000013">
    <property type="protein sequence ID" value="KAG2210024.1"/>
    <property type="molecule type" value="Genomic_DNA"/>
</dbReference>
<dbReference type="InterPro" id="IPR000073">
    <property type="entry name" value="AB_hydrolase_1"/>
</dbReference>
<dbReference type="AlphaFoldDB" id="A0A8H7VD17"/>
<dbReference type="SUPFAM" id="SSF53474">
    <property type="entry name" value="alpha/beta-Hydrolases"/>
    <property type="match status" value="1"/>
</dbReference>
<accession>A0A8H7VD17</accession>
<dbReference type="Proteomes" id="UP000603453">
    <property type="component" value="Unassembled WGS sequence"/>
</dbReference>
<gene>
    <name evidence="2" type="ORF">INT47_003460</name>
</gene>
<evidence type="ECO:0000313" key="3">
    <source>
        <dbReference type="Proteomes" id="UP000603453"/>
    </source>
</evidence>
<dbReference type="GO" id="GO:0017171">
    <property type="term" value="F:serine hydrolase activity"/>
    <property type="evidence" value="ECO:0007669"/>
    <property type="project" value="TreeGrafter"/>
</dbReference>
<dbReference type="PANTHER" id="PTHR46331">
    <property type="entry name" value="VALACYCLOVIR HYDROLASE"/>
    <property type="match status" value="1"/>
</dbReference>
<protein>
    <recommendedName>
        <fullName evidence="1">AB hydrolase-1 domain-containing protein</fullName>
    </recommendedName>
</protein>
<name>A0A8H7VD17_9FUNG</name>
<proteinExistence type="predicted"/>
<dbReference type="Gene3D" id="3.40.50.1820">
    <property type="entry name" value="alpha/beta hydrolase"/>
    <property type="match status" value="1"/>
</dbReference>
<evidence type="ECO:0000313" key="2">
    <source>
        <dbReference type="EMBL" id="KAG2210024.1"/>
    </source>
</evidence>
<dbReference type="PANTHER" id="PTHR46331:SF2">
    <property type="entry name" value="VALACYCLOVIR HYDROLASE"/>
    <property type="match status" value="1"/>
</dbReference>
<keyword evidence="3" id="KW-1185">Reference proteome</keyword>
<comment type="caution">
    <text evidence="2">The sequence shown here is derived from an EMBL/GenBank/DDBJ whole genome shotgun (WGS) entry which is preliminary data.</text>
</comment>
<feature type="domain" description="AB hydrolase-1" evidence="1">
    <location>
        <begin position="22"/>
        <end position="137"/>
    </location>
</feature>